<evidence type="ECO:0000313" key="3">
    <source>
        <dbReference type="Proteomes" id="UP001497493"/>
    </source>
</evidence>
<protein>
    <submittedName>
        <fullName evidence="2">Uncharacterized protein</fullName>
    </submittedName>
</protein>
<evidence type="ECO:0000256" key="1">
    <source>
        <dbReference type="SAM" id="MobiDB-lite"/>
    </source>
</evidence>
<name>A0ABP1CDG8_9GAMM</name>
<dbReference type="Proteomes" id="UP001497493">
    <property type="component" value="Plasmid 2"/>
</dbReference>
<reference evidence="2 3" key="1">
    <citation type="submission" date="2024-04" db="EMBL/GenBank/DDBJ databases">
        <authorList>
            <person name="Cremers G."/>
        </authorList>
    </citation>
    <scope>NUCLEOTIDE SEQUENCE [LARGE SCALE GENOMIC DNA]</scope>
    <source>
        <strain evidence="2">MeCH1-AG</strain>
        <plasmid evidence="2 3">2</plasmid>
    </source>
</reference>
<gene>
    <name evidence="2" type="ORF">MECH1_V1_P0025</name>
</gene>
<proteinExistence type="predicted"/>
<dbReference type="EMBL" id="OZ026885">
    <property type="protein sequence ID" value="CAL1241957.1"/>
    <property type="molecule type" value="Genomic_DNA"/>
</dbReference>
<keyword evidence="3" id="KW-1185">Reference proteome</keyword>
<keyword evidence="2" id="KW-0614">Plasmid</keyword>
<feature type="compositionally biased region" description="Basic and acidic residues" evidence="1">
    <location>
        <begin position="7"/>
        <end position="24"/>
    </location>
</feature>
<geneLocation type="plasmid" evidence="2 3">
    <name>2</name>
</geneLocation>
<feature type="region of interest" description="Disordered" evidence="1">
    <location>
        <begin position="1"/>
        <end position="24"/>
    </location>
</feature>
<evidence type="ECO:0000313" key="2">
    <source>
        <dbReference type="EMBL" id="CAL1241957.1"/>
    </source>
</evidence>
<sequence length="60" mass="6446">MRFAGVRGDRFGNDPRFDGDDHTGLVESSKALETVVRTAGGRYVEAPVSGSADPPKRPRS</sequence>
<accession>A0ABP1CDG8</accession>
<organism evidence="2 3">
    <name type="scientific">Candidatus Methylocalor cossyra</name>
    <dbReference type="NCBI Taxonomy" id="3108543"/>
    <lineage>
        <taxon>Bacteria</taxon>
        <taxon>Pseudomonadati</taxon>
        <taxon>Pseudomonadota</taxon>
        <taxon>Gammaproteobacteria</taxon>
        <taxon>Methylococcales</taxon>
        <taxon>Methylococcaceae</taxon>
        <taxon>Candidatus Methylocalor</taxon>
    </lineage>
</organism>